<protein>
    <submittedName>
        <fullName evidence="3 4">Uncharacterized protein</fullName>
    </submittedName>
</protein>
<dbReference type="AlphaFoldDB" id="L1IW51"/>
<organism evidence="3">
    <name type="scientific">Guillardia theta (strain CCMP2712)</name>
    <name type="common">Cryptophyte</name>
    <dbReference type="NCBI Taxonomy" id="905079"/>
    <lineage>
        <taxon>Eukaryota</taxon>
        <taxon>Cryptophyceae</taxon>
        <taxon>Pyrenomonadales</taxon>
        <taxon>Geminigeraceae</taxon>
        <taxon>Guillardia</taxon>
    </lineage>
</organism>
<dbReference type="PaxDb" id="55529-EKX40075"/>
<evidence type="ECO:0000313" key="4">
    <source>
        <dbReference type="EnsemblProtists" id="EKX40075"/>
    </source>
</evidence>
<dbReference type="Gene3D" id="1.25.40.20">
    <property type="entry name" value="Ankyrin repeat-containing domain"/>
    <property type="match status" value="1"/>
</dbReference>
<gene>
    <name evidence="3" type="ORF">GUITHDRAFT_113814</name>
</gene>
<feature type="region of interest" description="Disordered" evidence="1">
    <location>
        <begin position="407"/>
        <end position="466"/>
    </location>
</feature>
<feature type="compositionally biased region" description="Polar residues" evidence="1">
    <location>
        <begin position="164"/>
        <end position="190"/>
    </location>
</feature>
<sequence length="547" mass="61432">MEFWNFPARIFVTVVLMVSVEVGPSPYAEPDQRSALELATIGRRLCYLRGGSDEFSRMETSNMSSMDPDAAQRAERSPPLRRSSRGSSKGNSKRGPRPLSRILQSVSEPEQDGFRTPSPDKSSDMQSSSLVPQTPRTPRTRKTPQTPRTPRTPKTPRTPRTPRSQASRSDLESQSRTSSTSKQAPSSTADAQRRLELEAGLATDHEEIENRYASQMARMLKGLKEGFNETWIIPPDTFPREFDNEQDYIDHQFRNSAEEGNISALVFWMKQGARIDATDCNGYVDIVRRLLDAGANPKLKTYYSGRTALDMAKMWGLDEDGKMGVVETHAVYVRKEDMKESKSEHQIVDDMDEVEEEWKQQGKVPESDSNDLLIFKEGRTKPKEKFKVKDDTIIDLGDEESDFFKGLWSQSSESTSLPKPGDSDSDEEDKDKVEGKDEDEDEDEEKESSSEFETYYPSESSGKGTWKYIARHPRTRQKCKEVFGEEYSDNVEDLMDSNSSIAEADMGGGLFPDDLSMDSSNHSDPSGMGGPGEPSTPSNVDGFSWNV</sequence>
<dbReference type="InterPro" id="IPR036770">
    <property type="entry name" value="Ankyrin_rpt-contain_sf"/>
</dbReference>
<feature type="chain" id="PRO_5008770518" evidence="2">
    <location>
        <begin position="23"/>
        <end position="547"/>
    </location>
</feature>
<reference evidence="3 5" key="1">
    <citation type="journal article" date="2012" name="Nature">
        <title>Algal genomes reveal evolutionary mosaicism and the fate of nucleomorphs.</title>
        <authorList>
            <consortium name="DOE Joint Genome Institute"/>
            <person name="Curtis B.A."/>
            <person name="Tanifuji G."/>
            <person name="Burki F."/>
            <person name="Gruber A."/>
            <person name="Irimia M."/>
            <person name="Maruyama S."/>
            <person name="Arias M.C."/>
            <person name="Ball S.G."/>
            <person name="Gile G.H."/>
            <person name="Hirakawa Y."/>
            <person name="Hopkins J.F."/>
            <person name="Kuo A."/>
            <person name="Rensing S.A."/>
            <person name="Schmutz J."/>
            <person name="Symeonidi A."/>
            <person name="Elias M."/>
            <person name="Eveleigh R.J."/>
            <person name="Herman E.K."/>
            <person name="Klute M.J."/>
            <person name="Nakayama T."/>
            <person name="Obornik M."/>
            <person name="Reyes-Prieto A."/>
            <person name="Armbrust E.V."/>
            <person name="Aves S.J."/>
            <person name="Beiko R.G."/>
            <person name="Coutinho P."/>
            <person name="Dacks J.B."/>
            <person name="Durnford D.G."/>
            <person name="Fast N.M."/>
            <person name="Green B.R."/>
            <person name="Grisdale C.J."/>
            <person name="Hempel F."/>
            <person name="Henrissat B."/>
            <person name="Hoppner M.P."/>
            <person name="Ishida K."/>
            <person name="Kim E."/>
            <person name="Koreny L."/>
            <person name="Kroth P.G."/>
            <person name="Liu Y."/>
            <person name="Malik S.B."/>
            <person name="Maier U.G."/>
            <person name="McRose D."/>
            <person name="Mock T."/>
            <person name="Neilson J.A."/>
            <person name="Onodera N.T."/>
            <person name="Poole A.M."/>
            <person name="Pritham E.J."/>
            <person name="Richards T.A."/>
            <person name="Rocap G."/>
            <person name="Roy S.W."/>
            <person name="Sarai C."/>
            <person name="Schaack S."/>
            <person name="Shirato S."/>
            <person name="Slamovits C.H."/>
            <person name="Spencer D.F."/>
            <person name="Suzuki S."/>
            <person name="Worden A.Z."/>
            <person name="Zauner S."/>
            <person name="Barry K."/>
            <person name="Bell C."/>
            <person name="Bharti A.K."/>
            <person name="Crow J.A."/>
            <person name="Grimwood J."/>
            <person name="Kramer R."/>
            <person name="Lindquist E."/>
            <person name="Lucas S."/>
            <person name="Salamov A."/>
            <person name="McFadden G.I."/>
            <person name="Lane C.E."/>
            <person name="Keeling P.J."/>
            <person name="Gray M.W."/>
            <person name="Grigoriev I.V."/>
            <person name="Archibald J.M."/>
        </authorList>
    </citation>
    <scope>NUCLEOTIDE SEQUENCE</scope>
    <source>
        <strain evidence="3 5">CCMP2712</strain>
    </source>
</reference>
<feature type="compositionally biased region" description="Polar residues" evidence="1">
    <location>
        <begin position="535"/>
        <end position="547"/>
    </location>
</feature>
<dbReference type="SUPFAM" id="SSF48403">
    <property type="entry name" value="Ankyrin repeat"/>
    <property type="match status" value="1"/>
</dbReference>
<dbReference type="Proteomes" id="UP000011087">
    <property type="component" value="Unassembled WGS sequence"/>
</dbReference>
<feature type="region of interest" description="Disordered" evidence="1">
    <location>
        <begin position="500"/>
        <end position="547"/>
    </location>
</feature>
<feature type="region of interest" description="Disordered" evidence="1">
    <location>
        <begin position="354"/>
        <end position="375"/>
    </location>
</feature>
<evidence type="ECO:0000256" key="1">
    <source>
        <dbReference type="SAM" id="MobiDB-lite"/>
    </source>
</evidence>
<evidence type="ECO:0000256" key="2">
    <source>
        <dbReference type="SAM" id="SignalP"/>
    </source>
</evidence>
<feature type="signal peptide" evidence="2">
    <location>
        <begin position="1"/>
        <end position="22"/>
    </location>
</feature>
<feature type="compositionally biased region" description="Acidic residues" evidence="1">
    <location>
        <begin position="436"/>
        <end position="446"/>
    </location>
</feature>
<name>L1IW51_GUITC</name>
<accession>L1IW51</accession>
<feature type="compositionally biased region" description="Polar residues" evidence="1">
    <location>
        <begin position="408"/>
        <end position="417"/>
    </location>
</feature>
<reference evidence="4" key="3">
    <citation type="submission" date="2015-06" db="UniProtKB">
        <authorList>
            <consortium name="EnsemblProtists"/>
        </authorList>
    </citation>
    <scope>IDENTIFICATION</scope>
</reference>
<dbReference type="EnsemblProtists" id="EKX40075">
    <property type="protein sequence ID" value="EKX40075"/>
    <property type="gene ID" value="GUITHDRAFT_113814"/>
</dbReference>
<feature type="compositionally biased region" description="Low complexity" evidence="1">
    <location>
        <begin position="117"/>
        <end position="149"/>
    </location>
</feature>
<feature type="region of interest" description="Disordered" evidence="1">
    <location>
        <begin position="57"/>
        <end position="191"/>
    </location>
</feature>
<dbReference type="HOGENOM" id="CLU_498269_0_0_1"/>
<dbReference type="EMBL" id="JH993034">
    <property type="protein sequence ID" value="EKX40075.1"/>
    <property type="molecule type" value="Genomic_DNA"/>
</dbReference>
<dbReference type="GeneID" id="17296887"/>
<keyword evidence="5" id="KW-1185">Reference proteome</keyword>
<keyword evidence="2" id="KW-0732">Signal</keyword>
<dbReference type="RefSeq" id="XP_005827055.1">
    <property type="nucleotide sequence ID" value="XM_005826998.1"/>
</dbReference>
<proteinExistence type="predicted"/>
<evidence type="ECO:0000313" key="3">
    <source>
        <dbReference type="EMBL" id="EKX40075.1"/>
    </source>
</evidence>
<dbReference type="KEGG" id="gtt:GUITHDRAFT_113814"/>
<reference evidence="5" key="2">
    <citation type="submission" date="2012-11" db="EMBL/GenBank/DDBJ databases">
        <authorList>
            <person name="Kuo A."/>
            <person name="Curtis B.A."/>
            <person name="Tanifuji G."/>
            <person name="Burki F."/>
            <person name="Gruber A."/>
            <person name="Irimia M."/>
            <person name="Maruyama S."/>
            <person name="Arias M.C."/>
            <person name="Ball S.G."/>
            <person name="Gile G.H."/>
            <person name="Hirakawa Y."/>
            <person name="Hopkins J.F."/>
            <person name="Rensing S.A."/>
            <person name="Schmutz J."/>
            <person name="Symeonidi A."/>
            <person name="Elias M."/>
            <person name="Eveleigh R.J."/>
            <person name="Herman E.K."/>
            <person name="Klute M.J."/>
            <person name="Nakayama T."/>
            <person name="Obornik M."/>
            <person name="Reyes-Prieto A."/>
            <person name="Armbrust E.V."/>
            <person name="Aves S.J."/>
            <person name="Beiko R.G."/>
            <person name="Coutinho P."/>
            <person name="Dacks J.B."/>
            <person name="Durnford D.G."/>
            <person name="Fast N.M."/>
            <person name="Green B.R."/>
            <person name="Grisdale C."/>
            <person name="Hempe F."/>
            <person name="Henrissat B."/>
            <person name="Hoppner M.P."/>
            <person name="Ishida K.-I."/>
            <person name="Kim E."/>
            <person name="Koreny L."/>
            <person name="Kroth P.G."/>
            <person name="Liu Y."/>
            <person name="Malik S.-B."/>
            <person name="Maier U.G."/>
            <person name="McRose D."/>
            <person name="Mock T."/>
            <person name="Neilson J.A."/>
            <person name="Onodera N.T."/>
            <person name="Poole A.M."/>
            <person name="Pritham E.J."/>
            <person name="Richards T.A."/>
            <person name="Rocap G."/>
            <person name="Roy S.W."/>
            <person name="Sarai C."/>
            <person name="Schaack S."/>
            <person name="Shirato S."/>
            <person name="Slamovits C.H."/>
            <person name="Spencer D.F."/>
            <person name="Suzuki S."/>
            <person name="Worden A.Z."/>
            <person name="Zauner S."/>
            <person name="Barry K."/>
            <person name="Bell C."/>
            <person name="Bharti A.K."/>
            <person name="Crow J.A."/>
            <person name="Grimwood J."/>
            <person name="Kramer R."/>
            <person name="Lindquist E."/>
            <person name="Lucas S."/>
            <person name="Salamov A."/>
            <person name="McFadden G.I."/>
            <person name="Lane C.E."/>
            <person name="Keeling P.J."/>
            <person name="Gray M.W."/>
            <person name="Grigoriev I.V."/>
            <person name="Archibald J.M."/>
        </authorList>
    </citation>
    <scope>NUCLEOTIDE SEQUENCE</scope>
    <source>
        <strain evidence="5">CCMP2712</strain>
    </source>
</reference>
<evidence type="ECO:0000313" key="5">
    <source>
        <dbReference type="Proteomes" id="UP000011087"/>
    </source>
</evidence>